<comment type="similarity">
    <text evidence="2 13">Belongs to the peptidase S10 family.</text>
</comment>
<keyword evidence="3" id="KW-0926">Vacuole</keyword>
<evidence type="ECO:0000256" key="8">
    <source>
        <dbReference type="ARBA" id="ARBA00023145"/>
    </source>
</evidence>
<keyword evidence="17" id="KW-1185">Reference proteome</keyword>
<feature type="domain" description="Propeptide carboxypeptidase Y" evidence="15">
    <location>
        <begin position="1"/>
        <end position="107"/>
    </location>
</feature>
<keyword evidence="6 14" id="KW-0732">Signal</keyword>
<evidence type="ECO:0000256" key="13">
    <source>
        <dbReference type="RuleBase" id="RU361156"/>
    </source>
</evidence>
<keyword evidence="8" id="KW-0865">Zymogen</keyword>
<evidence type="ECO:0000256" key="3">
    <source>
        <dbReference type="ARBA" id="ARBA00022554"/>
    </source>
</evidence>
<evidence type="ECO:0000256" key="9">
    <source>
        <dbReference type="ARBA" id="ARBA00023157"/>
    </source>
</evidence>
<dbReference type="GO" id="GO:0000328">
    <property type="term" value="C:fungal-type vacuole lumen"/>
    <property type="evidence" value="ECO:0007669"/>
    <property type="project" value="UniProtKB-ARBA"/>
</dbReference>
<dbReference type="PANTHER" id="PTHR11802:SF113">
    <property type="entry name" value="SERINE CARBOXYPEPTIDASE CTSA-4.1"/>
    <property type="match status" value="1"/>
</dbReference>
<dbReference type="Proteomes" id="UP000799441">
    <property type="component" value="Unassembled WGS sequence"/>
</dbReference>
<dbReference type="GO" id="GO:0004185">
    <property type="term" value="F:serine-type carboxypeptidase activity"/>
    <property type="evidence" value="ECO:0007669"/>
    <property type="project" value="UniProtKB-UniRule"/>
</dbReference>
<dbReference type="PANTHER" id="PTHR11802">
    <property type="entry name" value="SERINE PROTEASE FAMILY S10 SERINE CARBOXYPEPTIDASE"/>
    <property type="match status" value="1"/>
</dbReference>
<evidence type="ECO:0000256" key="7">
    <source>
        <dbReference type="ARBA" id="ARBA00022801"/>
    </source>
</evidence>
<evidence type="ECO:0000256" key="10">
    <source>
        <dbReference type="ARBA" id="ARBA00023180"/>
    </source>
</evidence>
<dbReference type="GO" id="GO:0006508">
    <property type="term" value="P:proteolysis"/>
    <property type="evidence" value="ECO:0007669"/>
    <property type="project" value="UniProtKB-KW"/>
</dbReference>
<dbReference type="Pfam" id="PF05388">
    <property type="entry name" value="Carbpep_Y_N"/>
    <property type="match status" value="1"/>
</dbReference>
<keyword evidence="5 13" id="KW-0645">Protease</keyword>
<feature type="chain" id="PRO_5040138956" description="Carboxypeptidase" evidence="14">
    <location>
        <begin position="16"/>
        <end position="550"/>
    </location>
</feature>
<dbReference type="PRINTS" id="PR00724">
    <property type="entry name" value="CRBOXYPTASEC"/>
</dbReference>
<comment type="caution">
    <text evidence="16">The sequence shown here is derived from an EMBL/GenBank/DDBJ whole genome shotgun (WGS) entry which is preliminary data.</text>
</comment>
<evidence type="ECO:0000256" key="11">
    <source>
        <dbReference type="ARBA" id="ARBA00025622"/>
    </source>
</evidence>
<evidence type="ECO:0000256" key="1">
    <source>
        <dbReference type="ARBA" id="ARBA00004116"/>
    </source>
</evidence>
<dbReference type="Pfam" id="PF00450">
    <property type="entry name" value="Peptidase_S10"/>
    <property type="match status" value="1"/>
</dbReference>
<keyword evidence="10" id="KW-0325">Glycoprotein</keyword>
<name>A0A9P4Q7D3_9PEZI</name>
<dbReference type="InterPro" id="IPR008442">
    <property type="entry name" value="Propeptide_carboxypepY"/>
</dbReference>
<dbReference type="Gene3D" id="3.40.50.1820">
    <property type="entry name" value="alpha/beta hydrolase"/>
    <property type="match status" value="1"/>
</dbReference>
<dbReference type="FunFam" id="1.10.287.410:FF:000001">
    <property type="entry name" value="Carboxypeptidase Y"/>
    <property type="match status" value="1"/>
</dbReference>
<dbReference type="EC" id="3.4.16.-" evidence="13"/>
<organism evidence="16 17">
    <name type="scientific">Polychaeton citri CBS 116435</name>
    <dbReference type="NCBI Taxonomy" id="1314669"/>
    <lineage>
        <taxon>Eukaryota</taxon>
        <taxon>Fungi</taxon>
        <taxon>Dikarya</taxon>
        <taxon>Ascomycota</taxon>
        <taxon>Pezizomycotina</taxon>
        <taxon>Dothideomycetes</taxon>
        <taxon>Dothideomycetidae</taxon>
        <taxon>Capnodiales</taxon>
        <taxon>Capnodiaceae</taxon>
        <taxon>Polychaeton</taxon>
    </lineage>
</organism>
<gene>
    <name evidence="16" type="ORF">K431DRAFT_286507</name>
</gene>
<dbReference type="Gene3D" id="1.10.287.410">
    <property type="match status" value="1"/>
</dbReference>
<sequence length="550" mass="61710">MKLTTSALLLGAASAAVPPQQQVFQAPGSIQETFKAASEKASSWSKPLKNLEHALSQLTDEARATWDEVALMFPESMSQAAFFSNPKPHNRKSDSAWDFHTRGKDIQDVWVTNEDGEKEREIEGNLENFNLRTKKVDPKSLGVDKVKQYSGYLDNEEDDKHLFYWFFESRNDPENDPVVLWLNGGPGCSSLTGLFMELGPSFIGKDRKTDFNPYSWNSNASVIFLDQPVNVGYSYSGSSVSNTVAAGKDVYALLTLFFKQFPEYAKQTFHISGESYAGHYIPVFASEILSHKKRNINLQSVLIGNGLTDGYTQYEWYRPMACGEGGWPAVLDEGACQSMDNSLPRCQSLIENCYSSESVWSCVPASIYCNNAMIGPYQRTGQNPYDVRKECKGNSLCYDELEWIQAYLNKPEVMEALGAEVDSYESCNMDINRNFLFQGDWMQPFHRLVPGILSEIPVLVYAGDADFICNWLGNLAWTNALEWPGQKAYQKAKLEDLTLASTNKKIGEVKSSGNFTFLRLHAGGHMVPYDQPEASLAMLNRWLSGEWVEA</sequence>
<evidence type="ECO:0000313" key="16">
    <source>
        <dbReference type="EMBL" id="KAF2719711.1"/>
    </source>
</evidence>
<keyword evidence="7 13" id="KW-0378">Hydrolase</keyword>
<reference evidence="16" key="1">
    <citation type="journal article" date="2020" name="Stud. Mycol.">
        <title>101 Dothideomycetes genomes: a test case for predicting lifestyles and emergence of pathogens.</title>
        <authorList>
            <person name="Haridas S."/>
            <person name="Albert R."/>
            <person name="Binder M."/>
            <person name="Bloem J."/>
            <person name="Labutti K."/>
            <person name="Salamov A."/>
            <person name="Andreopoulos B."/>
            <person name="Baker S."/>
            <person name="Barry K."/>
            <person name="Bills G."/>
            <person name="Bluhm B."/>
            <person name="Cannon C."/>
            <person name="Castanera R."/>
            <person name="Culley D."/>
            <person name="Daum C."/>
            <person name="Ezra D."/>
            <person name="Gonzalez J."/>
            <person name="Henrissat B."/>
            <person name="Kuo A."/>
            <person name="Liang C."/>
            <person name="Lipzen A."/>
            <person name="Lutzoni F."/>
            <person name="Magnuson J."/>
            <person name="Mondo S."/>
            <person name="Nolan M."/>
            <person name="Ohm R."/>
            <person name="Pangilinan J."/>
            <person name="Park H.-J."/>
            <person name="Ramirez L."/>
            <person name="Alfaro M."/>
            <person name="Sun H."/>
            <person name="Tritt A."/>
            <person name="Yoshinaga Y."/>
            <person name="Zwiers L.-H."/>
            <person name="Turgeon B."/>
            <person name="Goodwin S."/>
            <person name="Spatafora J."/>
            <person name="Crous P."/>
            <person name="Grigoriev I."/>
        </authorList>
    </citation>
    <scope>NUCLEOTIDE SEQUENCE</scope>
    <source>
        <strain evidence="16">CBS 116435</strain>
    </source>
</reference>
<dbReference type="PROSITE" id="PS00131">
    <property type="entry name" value="CARBOXYPEPT_SER_SER"/>
    <property type="match status" value="1"/>
</dbReference>
<dbReference type="OrthoDB" id="443318at2759"/>
<dbReference type="SUPFAM" id="SSF53474">
    <property type="entry name" value="alpha/beta-Hydrolases"/>
    <property type="match status" value="1"/>
</dbReference>
<comment type="function">
    <text evidence="11">Vacuolar carboxypeptidase involved in degradation of small peptides. Digests preferentially peptides containing an aliphatic or hydrophobic residue in P1' position, as well as methionine, leucine or phenylalanine in P1 position of ester substrate.</text>
</comment>
<evidence type="ECO:0000256" key="14">
    <source>
        <dbReference type="SAM" id="SignalP"/>
    </source>
</evidence>
<evidence type="ECO:0000256" key="2">
    <source>
        <dbReference type="ARBA" id="ARBA00009431"/>
    </source>
</evidence>
<accession>A0A9P4Q7D3</accession>
<protein>
    <recommendedName>
        <fullName evidence="13">Carboxypeptidase</fullName>
        <ecNumber evidence="13">3.4.16.-</ecNumber>
    </recommendedName>
</protein>
<comment type="subcellular location">
    <subcellularLocation>
        <location evidence="1">Vacuole</location>
    </subcellularLocation>
</comment>
<dbReference type="InterPro" id="IPR001563">
    <property type="entry name" value="Peptidase_S10"/>
</dbReference>
<evidence type="ECO:0000256" key="4">
    <source>
        <dbReference type="ARBA" id="ARBA00022645"/>
    </source>
</evidence>
<evidence type="ECO:0000259" key="15">
    <source>
        <dbReference type="Pfam" id="PF05388"/>
    </source>
</evidence>
<evidence type="ECO:0000256" key="5">
    <source>
        <dbReference type="ARBA" id="ARBA00022670"/>
    </source>
</evidence>
<dbReference type="InterPro" id="IPR018202">
    <property type="entry name" value="Ser_caboxypep_ser_AS"/>
</dbReference>
<keyword evidence="4 13" id="KW-0121">Carboxypeptidase</keyword>
<dbReference type="InterPro" id="IPR029058">
    <property type="entry name" value="AB_hydrolase_fold"/>
</dbReference>
<dbReference type="AlphaFoldDB" id="A0A9P4Q7D3"/>
<proteinExistence type="inferred from homology"/>
<keyword evidence="9" id="KW-1015">Disulfide bond</keyword>
<evidence type="ECO:0000313" key="17">
    <source>
        <dbReference type="Proteomes" id="UP000799441"/>
    </source>
</evidence>
<feature type="signal peptide" evidence="14">
    <location>
        <begin position="1"/>
        <end position="15"/>
    </location>
</feature>
<evidence type="ECO:0000256" key="6">
    <source>
        <dbReference type="ARBA" id="ARBA00022729"/>
    </source>
</evidence>
<comment type="catalytic activity">
    <reaction evidence="12">
        <text>Release of a C-terminal amino acid with broad specificity.</text>
        <dbReference type="EC" id="3.4.16.5"/>
    </reaction>
</comment>
<evidence type="ECO:0000256" key="12">
    <source>
        <dbReference type="ARBA" id="ARBA00052076"/>
    </source>
</evidence>
<dbReference type="EMBL" id="MU003808">
    <property type="protein sequence ID" value="KAF2719711.1"/>
    <property type="molecule type" value="Genomic_DNA"/>
</dbReference>